<dbReference type="EMBL" id="JAQQBR010001831">
    <property type="protein sequence ID" value="KAK0168136.1"/>
    <property type="molecule type" value="Genomic_DNA"/>
</dbReference>
<keyword evidence="2" id="KW-0812">Transmembrane</keyword>
<name>A0AA39FEW9_MICHY</name>
<keyword evidence="2" id="KW-1133">Transmembrane helix</keyword>
<evidence type="ECO:0000256" key="2">
    <source>
        <dbReference type="SAM" id="Phobius"/>
    </source>
</evidence>
<reference evidence="3" key="1">
    <citation type="journal article" date="2023" name="bioRxiv">
        <title>Scaffold-level genome assemblies of two parasitoid biocontrol wasps reveal the parthenogenesis mechanism and an associated novel virus.</title>
        <authorList>
            <person name="Inwood S."/>
            <person name="Skelly J."/>
            <person name="Guhlin J."/>
            <person name="Harrop T."/>
            <person name="Goldson S."/>
            <person name="Dearden P."/>
        </authorList>
    </citation>
    <scope>NUCLEOTIDE SEQUENCE</scope>
    <source>
        <strain evidence="3">Lincoln</strain>
        <tissue evidence="3">Whole body</tissue>
    </source>
</reference>
<dbReference type="Proteomes" id="UP001168972">
    <property type="component" value="Unassembled WGS sequence"/>
</dbReference>
<keyword evidence="4" id="KW-1185">Reference proteome</keyword>
<proteinExistence type="predicted"/>
<accession>A0AA39FEW9</accession>
<feature type="transmembrane region" description="Helical" evidence="2">
    <location>
        <begin position="54"/>
        <end position="80"/>
    </location>
</feature>
<evidence type="ECO:0000256" key="1">
    <source>
        <dbReference type="SAM" id="MobiDB-lite"/>
    </source>
</evidence>
<dbReference type="AlphaFoldDB" id="A0AA39FEW9"/>
<gene>
    <name evidence="3" type="ORF">PV327_001967</name>
</gene>
<feature type="compositionally biased region" description="Basic and acidic residues" evidence="1">
    <location>
        <begin position="91"/>
        <end position="108"/>
    </location>
</feature>
<sequence length="237" mass="25128">MPDSAAVYQPTTVGYSYDAGGDGNENGGGLGAGAGIRNGVSRILFRHKVSTRKWLEWVLLSVAICATVAGLTTMLVNLVATESTPMANKNIQDDDKNNSGTKVEDKLAENPESGSLAVGGSIMFLGLLMGALWAWLRFFRRGGKSQRGGMSRTSGQMLGGLNPSTDLLVGSTSQYGPVLTEVPSQMTSNKQIMNETSRAIPLSDQEEETHTLMADSTTTNPTVITNDLSHTTNELVG</sequence>
<evidence type="ECO:0000313" key="3">
    <source>
        <dbReference type="EMBL" id="KAK0168136.1"/>
    </source>
</evidence>
<comment type="caution">
    <text evidence="3">The sequence shown here is derived from an EMBL/GenBank/DDBJ whole genome shotgun (WGS) entry which is preliminary data.</text>
</comment>
<reference evidence="3" key="2">
    <citation type="submission" date="2023-03" db="EMBL/GenBank/DDBJ databases">
        <authorList>
            <person name="Inwood S.N."/>
            <person name="Skelly J.G."/>
            <person name="Guhlin J."/>
            <person name="Harrop T.W.R."/>
            <person name="Goldson S.G."/>
            <person name="Dearden P.K."/>
        </authorList>
    </citation>
    <scope>NUCLEOTIDE SEQUENCE</scope>
    <source>
        <strain evidence="3">Lincoln</strain>
        <tissue evidence="3">Whole body</tissue>
    </source>
</reference>
<evidence type="ECO:0000313" key="4">
    <source>
        <dbReference type="Proteomes" id="UP001168972"/>
    </source>
</evidence>
<protein>
    <submittedName>
        <fullName evidence="3">Uncharacterized protein</fullName>
    </submittedName>
</protein>
<feature type="transmembrane region" description="Helical" evidence="2">
    <location>
        <begin position="116"/>
        <end position="136"/>
    </location>
</feature>
<organism evidence="3 4">
    <name type="scientific">Microctonus hyperodae</name>
    <name type="common">Parasitoid wasp</name>
    <dbReference type="NCBI Taxonomy" id="165561"/>
    <lineage>
        <taxon>Eukaryota</taxon>
        <taxon>Metazoa</taxon>
        <taxon>Ecdysozoa</taxon>
        <taxon>Arthropoda</taxon>
        <taxon>Hexapoda</taxon>
        <taxon>Insecta</taxon>
        <taxon>Pterygota</taxon>
        <taxon>Neoptera</taxon>
        <taxon>Endopterygota</taxon>
        <taxon>Hymenoptera</taxon>
        <taxon>Apocrita</taxon>
        <taxon>Ichneumonoidea</taxon>
        <taxon>Braconidae</taxon>
        <taxon>Euphorinae</taxon>
        <taxon>Microctonus</taxon>
    </lineage>
</organism>
<keyword evidence="2" id="KW-0472">Membrane</keyword>
<feature type="region of interest" description="Disordered" evidence="1">
    <location>
        <begin position="88"/>
        <end position="108"/>
    </location>
</feature>